<proteinExistence type="inferred from homology"/>
<evidence type="ECO:0000256" key="3">
    <source>
        <dbReference type="ARBA" id="ARBA00012000"/>
    </source>
</evidence>
<comment type="similarity">
    <text evidence="2">Belongs to the alkylbase DNA glycosidase AlkA family.</text>
</comment>
<evidence type="ECO:0000256" key="1">
    <source>
        <dbReference type="ARBA" id="ARBA00000086"/>
    </source>
</evidence>
<dbReference type="InterPro" id="IPR011257">
    <property type="entry name" value="DNA_glycosylase"/>
</dbReference>
<dbReference type="PANTHER" id="PTHR43003">
    <property type="entry name" value="DNA-3-METHYLADENINE GLYCOSYLASE"/>
    <property type="match status" value="1"/>
</dbReference>
<dbReference type="EC" id="3.2.2.21" evidence="3"/>
<comment type="catalytic activity">
    <reaction evidence="1">
        <text>Hydrolysis of alkylated DNA, releasing 3-methyladenine, 3-methylguanine, 7-methylguanine and 7-methyladenine.</text>
        <dbReference type="EC" id="3.2.2.21"/>
    </reaction>
</comment>
<organism evidence="7">
    <name type="scientific">uncultured Adhaeribacter sp</name>
    <dbReference type="NCBI Taxonomy" id="448109"/>
    <lineage>
        <taxon>Bacteria</taxon>
        <taxon>Pseudomonadati</taxon>
        <taxon>Bacteroidota</taxon>
        <taxon>Cytophagia</taxon>
        <taxon>Cytophagales</taxon>
        <taxon>Hymenobacteraceae</taxon>
        <taxon>Adhaeribacter</taxon>
        <taxon>environmental samples</taxon>
    </lineage>
</organism>
<keyword evidence="4" id="KW-0227">DNA damage</keyword>
<dbReference type="GO" id="GO:0032131">
    <property type="term" value="F:alkylated DNA binding"/>
    <property type="evidence" value="ECO:0007669"/>
    <property type="project" value="TreeGrafter"/>
</dbReference>
<dbReference type="EMBL" id="CADCTJ010000181">
    <property type="protein sequence ID" value="CAA9221754.1"/>
    <property type="molecule type" value="Genomic_DNA"/>
</dbReference>
<dbReference type="Gene3D" id="1.10.1670.40">
    <property type="match status" value="1"/>
</dbReference>
<dbReference type="CDD" id="cd00056">
    <property type="entry name" value="ENDO3c"/>
    <property type="match status" value="1"/>
</dbReference>
<dbReference type="GO" id="GO:0032993">
    <property type="term" value="C:protein-DNA complex"/>
    <property type="evidence" value="ECO:0007669"/>
    <property type="project" value="TreeGrafter"/>
</dbReference>
<dbReference type="GO" id="GO:0043916">
    <property type="term" value="F:DNA-7-methylguanine glycosylase activity"/>
    <property type="evidence" value="ECO:0007669"/>
    <property type="project" value="TreeGrafter"/>
</dbReference>
<reference evidence="7" key="1">
    <citation type="submission" date="2020-02" db="EMBL/GenBank/DDBJ databases">
        <authorList>
            <person name="Meier V. D."/>
        </authorList>
    </citation>
    <scope>NUCLEOTIDE SEQUENCE</scope>
    <source>
        <strain evidence="7">AVDCRST_MAG95</strain>
    </source>
</reference>
<accession>A0A6J4HDJ6</accession>
<feature type="domain" description="HhH-GPD" evidence="6">
    <location>
        <begin position="44"/>
        <end position="200"/>
    </location>
</feature>
<evidence type="ECO:0000256" key="4">
    <source>
        <dbReference type="ARBA" id="ARBA00022763"/>
    </source>
</evidence>
<dbReference type="GO" id="GO:0006307">
    <property type="term" value="P:DNA alkylation repair"/>
    <property type="evidence" value="ECO:0007669"/>
    <property type="project" value="TreeGrafter"/>
</dbReference>
<dbReference type="SUPFAM" id="SSF48150">
    <property type="entry name" value="DNA-glycosylase"/>
    <property type="match status" value="1"/>
</dbReference>
<evidence type="ECO:0000256" key="5">
    <source>
        <dbReference type="ARBA" id="ARBA00023204"/>
    </source>
</evidence>
<dbReference type="GO" id="GO:0006285">
    <property type="term" value="P:base-excision repair, AP site formation"/>
    <property type="evidence" value="ECO:0007669"/>
    <property type="project" value="TreeGrafter"/>
</dbReference>
<dbReference type="PANTHER" id="PTHR43003:SF5">
    <property type="entry name" value="DNA-3-METHYLADENINE GLYCOSYLASE"/>
    <property type="match status" value="1"/>
</dbReference>
<sequence>MNQTPEWRLVLSRDPVMAGIIAGKSDIVSSAHSDIYLNLISSIISQQLSTKVAAVIKTRFLNLFPDQYPHADQVLTLTDEIMRSVGLSFQKIKYIRNVAEFKATGQLEYEFINALPDEELITHLTQIKGVGRWTAEMILMFALDRLDVFPVLDLGIQNAIKRAYNLETAGKTLLAQMREISENWRPYRTLACKYLWRSLDNN</sequence>
<keyword evidence="5" id="KW-0234">DNA repair</keyword>
<dbReference type="GO" id="GO:0008725">
    <property type="term" value="F:DNA-3-methyladenine glycosylase activity"/>
    <property type="evidence" value="ECO:0007669"/>
    <property type="project" value="TreeGrafter"/>
</dbReference>
<dbReference type="InterPro" id="IPR051912">
    <property type="entry name" value="Alkylbase_DNA_Glycosylase/TA"/>
</dbReference>
<evidence type="ECO:0000259" key="6">
    <source>
        <dbReference type="SMART" id="SM00478"/>
    </source>
</evidence>
<dbReference type="Gene3D" id="1.10.340.30">
    <property type="entry name" value="Hypothetical protein, domain 2"/>
    <property type="match status" value="1"/>
</dbReference>
<dbReference type="Pfam" id="PF00730">
    <property type="entry name" value="HhH-GPD"/>
    <property type="match status" value="1"/>
</dbReference>
<keyword evidence="7" id="KW-0378">Hydrolase</keyword>
<dbReference type="InterPro" id="IPR003265">
    <property type="entry name" value="HhH-GPD_domain"/>
</dbReference>
<protein>
    <recommendedName>
        <fullName evidence="3">DNA-3-methyladenine glycosylase II</fullName>
        <ecNumber evidence="3">3.2.2.21</ecNumber>
    </recommendedName>
</protein>
<evidence type="ECO:0000313" key="7">
    <source>
        <dbReference type="EMBL" id="CAA9221754.1"/>
    </source>
</evidence>
<evidence type="ECO:0000256" key="2">
    <source>
        <dbReference type="ARBA" id="ARBA00010817"/>
    </source>
</evidence>
<dbReference type="SMART" id="SM00478">
    <property type="entry name" value="ENDO3c"/>
    <property type="match status" value="1"/>
</dbReference>
<dbReference type="AlphaFoldDB" id="A0A6J4HDJ6"/>
<dbReference type="FunFam" id="1.10.340.30:FF:000004">
    <property type="entry name" value="DNA-3-methyladenine glycosylase II"/>
    <property type="match status" value="1"/>
</dbReference>
<keyword evidence="7" id="KW-0326">Glycosidase</keyword>
<name>A0A6J4HDJ6_9BACT</name>
<gene>
    <name evidence="7" type="ORF">AVDCRST_MAG95-575</name>
</gene>